<dbReference type="KEGG" id="tva:4765103"/>
<dbReference type="AlphaFoldDB" id="A2EJF9"/>
<dbReference type="EMBL" id="DS113405">
    <property type="protein sequence ID" value="EAY07216.1"/>
    <property type="molecule type" value="Genomic_DNA"/>
</dbReference>
<name>A2EJF9_TRIV3</name>
<reference evidence="1" key="1">
    <citation type="submission" date="2006-10" db="EMBL/GenBank/DDBJ databases">
        <authorList>
            <person name="Amadeo P."/>
            <person name="Zhao Q."/>
            <person name="Wortman J."/>
            <person name="Fraser-Liggett C."/>
            <person name="Carlton J."/>
        </authorList>
    </citation>
    <scope>NUCLEOTIDE SEQUENCE</scope>
    <source>
        <strain evidence="1">G3</strain>
    </source>
</reference>
<organism evidence="1 2">
    <name type="scientific">Trichomonas vaginalis (strain ATCC PRA-98 / G3)</name>
    <dbReference type="NCBI Taxonomy" id="412133"/>
    <lineage>
        <taxon>Eukaryota</taxon>
        <taxon>Metamonada</taxon>
        <taxon>Parabasalia</taxon>
        <taxon>Trichomonadida</taxon>
        <taxon>Trichomonadidae</taxon>
        <taxon>Trichomonas</taxon>
    </lineage>
</organism>
<dbReference type="Proteomes" id="UP000001542">
    <property type="component" value="Unassembled WGS sequence"/>
</dbReference>
<evidence type="ECO:0000313" key="1">
    <source>
        <dbReference type="EMBL" id="EAY07216.1"/>
    </source>
</evidence>
<proteinExistence type="predicted"/>
<dbReference type="InParanoid" id="A2EJF9"/>
<protein>
    <submittedName>
        <fullName evidence="1">Uncharacterized protein</fullName>
    </submittedName>
</protein>
<dbReference type="VEuPathDB" id="TrichDB:TVAG_050310"/>
<accession>A2EJF9</accession>
<dbReference type="VEuPathDB" id="TrichDB:TVAGG3_0389690"/>
<keyword evidence="2" id="KW-1185">Reference proteome</keyword>
<evidence type="ECO:0000313" key="2">
    <source>
        <dbReference type="Proteomes" id="UP000001542"/>
    </source>
</evidence>
<sequence>MSQKFFLTSSMSLPETCICPITGNVHKIVYKNQNKQEFINYINNEIEELKNNKQMYKTFAVHTDRSLKQFGFNDLAVIEIAQCFRDFPNLRKFKIDPKQEQYTNLEDGFIIIQPDGDIKKVLGSLFYAPRANFIFFDLIHEATVLRSNKIKVNIGCNIDGKYYSPMIDTSIRRNREHFKTLEDAASNFPFTCLENINAIKDASNYDIPKIIFECQNLSDDEIINKYAELLPYYSSRAALVALSVLKTISDEGMLKNIGYLIIQKVKKFNQTSLLWNKINFNCHLLTNMENHIQASWLYVNNLIVHKNEIQKIKPNFKYLPKLNEYLDYCLQKLGVKKDEELPEPETKTTYTQTTPFSKKLIDLKITGNLYDLLKTQRSVMNLKDTPADLHYDAVIQYFNNPLLMISIEATSQISDKTTRDEQFEKIFEVLFNQDDDDNKEE</sequence>
<gene>
    <name evidence="1" type="ORF">TVAG_050310</name>
</gene>
<reference evidence="1" key="2">
    <citation type="journal article" date="2007" name="Science">
        <title>Draft genome sequence of the sexually transmitted pathogen Trichomonas vaginalis.</title>
        <authorList>
            <person name="Carlton J.M."/>
            <person name="Hirt R.P."/>
            <person name="Silva J.C."/>
            <person name="Delcher A.L."/>
            <person name="Schatz M."/>
            <person name="Zhao Q."/>
            <person name="Wortman J.R."/>
            <person name="Bidwell S.L."/>
            <person name="Alsmark U.C.M."/>
            <person name="Besteiro S."/>
            <person name="Sicheritz-Ponten T."/>
            <person name="Noel C.J."/>
            <person name="Dacks J.B."/>
            <person name="Foster P.G."/>
            <person name="Simillion C."/>
            <person name="Van de Peer Y."/>
            <person name="Miranda-Saavedra D."/>
            <person name="Barton G.J."/>
            <person name="Westrop G.D."/>
            <person name="Mueller S."/>
            <person name="Dessi D."/>
            <person name="Fiori P.L."/>
            <person name="Ren Q."/>
            <person name="Paulsen I."/>
            <person name="Zhang H."/>
            <person name="Bastida-Corcuera F.D."/>
            <person name="Simoes-Barbosa A."/>
            <person name="Brown M.T."/>
            <person name="Hayes R.D."/>
            <person name="Mukherjee M."/>
            <person name="Okumura C.Y."/>
            <person name="Schneider R."/>
            <person name="Smith A.J."/>
            <person name="Vanacova S."/>
            <person name="Villalvazo M."/>
            <person name="Haas B.J."/>
            <person name="Pertea M."/>
            <person name="Feldblyum T.V."/>
            <person name="Utterback T.R."/>
            <person name="Shu C.L."/>
            <person name="Osoegawa K."/>
            <person name="de Jong P.J."/>
            <person name="Hrdy I."/>
            <person name="Horvathova L."/>
            <person name="Zubacova Z."/>
            <person name="Dolezal P."/>
            <person name="Malik S.B."/>
            <person name="Logsdon J.M. Jr."/>
            <person name="Henze K."/>
            <person name="Gupta A."/>
            <person name="Wang C.C."/>
            <person name="Dunne R.L."/>
            <person name="Upcroft J.A."/>
            <person name="Upcroft P."/>
            <person name="White O."/>
            <person name="Salzberg S.L."/>
            <person name="Tang P."/>
            <person name="Chiu C.-H."/>
            <person name="Lee Y.-S."/>
            <person name="Embley T.M."/>
            <person name="Coombs G.H."/>
            <person name="Mottram J.C."/>
            <person name="Tachezy J."/>
            <person name="Fraser-Liggett C.M."/>
            <person name="Johnson P.J."/>
        </authorList>
    </citation>
    <scope>NUCLEOTIDE SEQUENCE [LARGE SCALE GENOMIC DNA]</scope>
    <source>
        <strain evidence="1">G3</strain>
    </source>
</reference>
<dbReference type="RefSeq" id="XP_001319439.1">
    <property type="nucleotide sequence ID" value="XM_001319404.1"/>
</dbReference>